<feature type="transmembrane region" description="Helical" evidence="8">
    <location>
        <begin position="183"/>
        <end position="204"/>
    </location>
</feature>
<dbReference type="GO" id="GO:0009847">
    <property type="term" value="P:spore germination"/>
    <property type="evidence" value="ECO:0007669"/>
    <property type="project" value="InterPro"/>
</dbReference>
<evidence type="ECO:0000256" key="4">
    <source>
        <dbReference type="ARBA" id="ARBA00022544"/>
    </source>
</evidence>
<reference evidence="9 10" key="1">
    <citation type="journal article" date="2009" name="Int. J. Syst. Evol. Microbiol.">
        <title>Paenibacillus contaminans sp. nov., isolated from a contaminated laboratory plate.</title>
        <authorList>
            <person name="Chou J.H."/>
            <person name="Lee J.H."/>
            <person name="Lin M.C."/>
            <person name="Chang P.S."/>
            <person name="Arun A.B."/>
            <person name="Young C.C."/>
            <person name="Chen W.M."/>
        </authorList>
    </citation>
    <scope>NUCLEOTIDE SEQUENCE [LARGE SCALE GENOMIC DNA]</scope>
    <source>
        <strain evidence="9 10">CKOBP-6</strain>
    </source>
</reference>
<feature type="transmembrane region" description="Helical" evidence="8">
    <location>
        <begin position="307"/>
        <end position="325"/>
    </location>
</feature>
<feature type="transmembrane region" description="Helical" evidence="8">
    <location>
        <begin position="114"/>
        <end position="135"/>
    </location>
</feature>
<organism evidence="9 10">
    <name type="scientific">Paenibacillus contaminans</name>
    <dbReference type="NCBI Taxonomy" id="450362"/>
    <lineage>
        <taxon>Bacteria</taxon>
        <taxon>Bacillati</taxon>
        <taxon>Bacillota</taxon>
        <taxon>Bacilli</taxon>
        <taxon>Bacillales</taxon>
        <taxon>Paenibacillaceae</taxon>
        <taxon>Paenibacillus</taxon>
    </lineage>
</organism>
<dbReference type="EMBL" id="QMFB01000008">
    <property type="protein sequence ID" value="RAV20391.1"/>
    <property type="molecule type" value="Genomic_DNA"/>
</dbReference>
<comment type="similarity">
    <text evidence="2">Belongs to the amino acid-polyamine-organocation (APC) superfamily. Spore germination protein (SGP) (TC 2.A.3.9) family.</text>
</comment>
<evidence type="ECO:0000313" key="10">
    <source>
        <dbReference type="Proteomes" id="UP000250369"/>
    </source>
</evidence>
<keyword evidence="4" id="KW-0309">Germination</keyword>
<feature type="transmembrane region" description="Helical" evidence="8">
    <location>
        <begin position="216"/>
        <end position="239"/>
    </location>
</feature>
<feature type="transmembrane region" description="Helical" evidence="8">
    <location>
        <begin position="142"/>
        <end position="163"/>
    </location>
</feature>
<dbReference type="Gene3D" id="1.20.1740.10">
    <property type="entry name" value="Amino acid/polyamine transporter I"/>
    <property type="match status" value="1"/>
</dbReference>
<evidence type="ECO:0000256" key="6">
    <source>
        <dbReference type="ARBA" id="ARBA00022989"/>
    </source>
</evidence>
<dbReference type="Pfam" id="PF03845">
    <property type="entry name" value="Spore_permease"/>
    <property type="match status" value="1"/>
</dbReference>
<keyword evidence="7 8" id="KW-0472">Membrane</keyword>
<dbReference type="PANTHER" id="PTHR34975:SF2">
    <property type="entry name" value="SPORE GERMINATION PROTEIN A2"/>
    <property type="match status" value="1"/>
</dbReference>
<proteinExistence type="inferred from homology"/>
<keyword evidence="3" id="KW-0813">Transport</keyword>
<dbReference type="InterPro" id="IPR004761">
    <property type="entry name" value="Spore_GerAB"/>
</dbReference>
<dbReference type="RefSeq" id="WP_113031787.1">
    <property type="nucleotide sequence ID" value="NZ_QMFB01000008.1"/>
</dbReference>
<gene>
    <name evidence="9" type="ORF">DQG23_15600</name>
</gene>
<dbReference type="PANTHER" id="PTHR34975">
    <property type="entry name" value="SPORE GERMINATION PROTEIN A2"/>
    <property type="match status" value="1"/>
</dbReference>
<dbReference type="OrthoDB" id="2380120at2"/>
<sequence length="366" mass="42283">MNDKLKRISLLEFIFLIHGAQMGIGILQLPRELAEKAGTDGWIAIIFGWLLSTAMSLVIVQMMRFYPDGTLIDLIERYFGKWAAKIGALVFAAAYAFLTATVFFRAILFIKAFILPRTADSLLFLLFAIPTYLILRNNLRVLGRYSVFVFLMLLWMPFFYLFALKDSHWLYLLPVIKEGWWPILKAVPNTATSFIGFEMTFLLYPFLEKKQTASAGVIVANTLTMLVYVAITVICFAFFSPDGILDTNEPTLSILKVIEFHFMERLEIVFLAFYLFIVSTTWMPYLYWSVYCTNRLFGLKESSNVPLAVFLLSVFVLLLFYHPTFNENDKWQKLNSYANYFIAYAFPICLWGYLLVRRAIRGRAST</sequence>
<keyword evidence="5 8" id="KW-0812">Transmembrane</keyword>
<evidence type="ECO:0000256" key="5">
    <source>
        <dbReference type="ARBA" id="ARBA00022692"/>
    </source>
</evidence>
<comment type="caution">
    <text evidence="9">The sequence shown here is derived from an EMBL/GenBank/DDBJ whole genome shotgun (WGS) entry which is preliminary data.</text>
</comment>
<accession>A0A329MKC8</accession>
<dbReference type="GO" id="GO:0016020">
    <property type="term" value="C:membrane"/>
    <property type="evidence" value="ECO:0007669"/>
    <property type="project" value="UniProtKB-SubCell"/>
</dbReference>
<evidence type="ECO:0000256" key="7">
    <source>
        <dbReference type="ARBA" id="ARBA00023136"/>
    </source>
</evidence>
<feature type="transmembrane region" description="Helical" evidence="8">
    <location>
        <begin position="337"/>
        <end position="356"/>
    </location>
</feature>
<feature type="transmembrane region" description="Helical" evidence="8">
    <location>
        <begin position="268"/>
        <end position="287"/>
    </location>
</feature>
<dbReference type="AlphaFoldDB" id="A0A329MKC8"/>
<protein>
    <submittedName>
        <fullName evidence="9">Spore gernimation protein</fullName>
    </submittedName>
</protein>
<evidence type="ECO:0000256" key="2">
    <source>
        <dbReference type="ARBA" id="ARBA00007998"/>
    </source>
</evidence>
<feature type="transmembrane region" description="Helical" evidence="8">
    <location>
        <begin position="86"/>
        <end position="108"/>
    </location>
</feature>
<evidence type="ECO:0000256" key="1">
    <source>
        <dbReference type="ARBA" id="ARBA00004141"/>
    </source>
</evidence>
<keyword evidence="6 8" id="KW-1133">Transmembrane helix</keyword>
<evidence type="ECO:0000313" key="9">
    <source>
        <dbReference type="EMBL" id="RAV20391.1"/>
    </source>
</evidence>
<dbReference type="Proteomes" id="UP000250369">
    <property type="component" value="Unassembled WGS sequence"/>
</dbReference>
<feature type="transmembrane region" description="Helical" evidence="8">
    <location>
        <begin position="9"/>
        <end position="29"/>
    </location>
</feature>
<name>A0A329MKC8_9BACL</name>
<dbReference type="NCBIfam" id="TIGR00912">
    <property type="entry name" value="2A0309"/>
    <property type="match status" value="1"/>
</dbReference>
<evidence type="ECO:0000256" key="3">
    <source>
        <dbReference type="ARBA" id="ARBA00022448"/>
    </source>
</evidence>
<evidence type="ECO:0000256" key="8">
    <source>
        <dbReference type="SAM" id="Phobius"/>
    </source>
</evidence>
<comment type="subcellular location">
    <subcellularLocation>
        <location evidence="1">Membrane</location>
        <topology evidence="1">Multi-pass membrane protein</topology>
    </subcellularLocation>
</comment>
<keyword evidence="10" id="KW-1185">Reference proteome</keyword>
<feature type="transmembrane region" description="Helical" evidence="8">
    <location>
        <begin position="41"/>
        <end position="66"/>
    </location>
</feature>